<keyword evidence="4" id="KW-1185">Reference proteome</keyword>
<keyword evidence="1" id="KW-0732">Signal</keyword>
<protein>
    <recommendedName>
        <fullName evidence="5">Invertebrate defensins family profile domain-containing protein</fullName>
    </recommendedName>
</protein>
<gene>
    <name evidence="3" type="ORF">BDW02DRAFT_632003</name>
    <name evidence="2" type="ORF">BDW02DRAFT_649736</name>
</gene>
<feature type="chain" id="PRO_5040606894" description="Invertebrate defensins family profile domain-containing protein" evidence="1">
    <location>
        <begin position="21"/>
        <end position="102"/>
    </location>
</feature>
<dbReference type="Proteomes" id="UP000800040">
    <property type="component" value="Unassembled WGS sequence"/>
</dbReference>
<organism evidence="2 4">
    <name type="scientific">Decorospora gaudefroyi</name>
    <dbReference type="NCBI Taxonomy" id="184978"/>
    <lineage>
        <taxon>Eukaryota</taxon>
        <taxon>Fungi</taxon>
        <taxon>Dikarya</taxon>
        <taxon>Ascomycota</taxon>
        <taxon>Pezizomycotina</taxon>
        <taxon>Dothideomycetes</taxon>
        <taxon>Pleosporomycetidae</taxon>
        <taxon>Pleosporales</taxon>
        <taxon>Pleosporineae</taxon>
        <taxon>Pleosporaceae</taxon>
        <taxon>Decorospora</taxon>
    </lineage>
</organism>
<proteinExistence type="predicted"/>
<evidence type="ECO:0000313" key="2">
    <source>
        <dbReference type="EMBL" id="KAF1831628.1"/>
    </source>
</evidence>
<name>A0A6A5K339_9PLEO</name>
<accession>A0A6A5K339</accession>
<reference evidence="2" key="1">
    <citation type="submission" date="2020-01" db="EMBL/GenBank/DDBJ databases">
        <authorList>
            <consortium name="DOE Joint Genome Institute"/>
            <person name="Haridas S."/>
            <person name="Albert R."/>
            <person name="Binder M."/>
            <person name="Bloem J."/>
            <person name="Labutti K."/>
            <person name="Salamov A."/>
            <person name="Andreopoulos B."/>
            <person name="Baker S.E."/>
            <person name="Barry K."/>
            <person name="Bills G."/>
            <person name="Bluhm B.H."/>
            <person name="Cannon C."/>
            <person name="Castanera R."/>
            <person name="Culley D.E."/>
            <person name="Daum C."/>
            <person name="Ezra D."/>
            <person name="Gonzalez J.B."/>
            <person name="Henrissat B."/>
            <person name="Kuo A."/>
            <person name="Liang C."/>
            <person name="Lipzen A."/>
            <person name="Lutzoni F."/>
            <person name="Magnuson J."/>
            <person name="Mondo S."/>
            <person name="Nolan M."/>
            <person name="Ohm R."/>
            <person name="Pangilinan J."/>
            <person name="Park H.-J."/>
            <person name="Ramirez L."/>
            <person name="Alfaro M."/>
            <person name="Sun H."/>
            <person name="Tritt A."/>
            <person name="Yoshinaga Y."/>
            <person name="Zwiers L.-H."/>
            <person name="Turgeon B.G."/>
            <person name="Goodwin S.B."/>
            <person name="Spatafora J.W."/>
            <person name="Crous P.W."/>
            <person name="Grigoriev I.V."/>
        </authorList>
    </citation>
    <scope>NUCLEOTIDE SEQUENCE</scope>
    <source>
        <strain evidence="2">P77</strain>
    </source>
</reference>
<dbReference type="EMBL" id="ML975358">
    <property type="protein sequence ID" value="KAF1831628.1"/>
    <property type="molecule type" value="Genomic_DNA"/>
</dbReference>
<evidence type="ECO:0008006" key="5">
    <source>
        <dbReference type="Google" id="ProtNLM"/>
    </source>
</evidence>
<evidence type="ECO:0000256" key="1">
    <source>
        <dbReference type="SAM" id="SignalP"/>
    </source>
</evidence>
<dbReference type="EMBL" id="ML975337">
    <property type="protein sequence ID" value="KAF1832518.1"/>
    <property type="molecule type" value="Genomic_DNA"/>
</dbReference>
<dbReference type="AlphaFoldDB" id="A0A6A5K339"/>
<feature type="signal peptide" evidence="1">
    <location>
        <begin position="1"/>
        <end position="20"/>
    </location>
</feature>
<evidence type="ECO:0000313" key="3">
    <source>
        <dbReference type="EMBL" id="KAF1832518.1"/>
    </source>
</evidence>
<evidence type="ECO:0000313" key="4">
    <source>
        <dbReference type="Proteomes" id="UP000800040"/>
    </source>
</evidence>
<sequence length="102" mass="10881">MKLPTVLSSVLLATTALALAVPGPNRNVTVSGHDHEVTVAGLDVSGLEDEVWDGKISLCDACAIWFLSCSRGVPKKGDYQCACLTSARFNGQCRSSCFFRIC</sequence>